<organism evidence="2 3">
    <name type="scientific">Macrophomina phaseolina</name>
    <dbReference type="NCBI Taxonomy" id="35725"/>
    <lineage>
        <taxon>Eukaryota</taxon>
        <taxon>Fungi</taxon>
        <taxon>Dikarya</taxon>
        <taxon>Ascomycota</taxon>
        <taxon>Pezizomycotina</taxon>
        <taxon>Dothideomycetes</taxon>
        <taxon>Dothideomycetes incertae sedis</taxon>
        <taxon>Botryosphaeriales</taxon>
        <taxon>Botryosphaeriaceae</taxon>
        <taxon>Macrophomina</taxon>
    </lineage>
</organism>
<evidence type="ECO:0000259" key="1">
    <source>
        <dbReference type="Pfam" id="PF01979"/>
    </source>
</evidence>
<dbReference type="InterPro" id="IPR032466">
    <property type="entry name" value="Metal_Hydrolase"/>
</dbReference>
<comment type="caution">
    <text evidence="2">The sequence shown here is derived from an EMBL/GenBank/DDBJ whole genome shotgun (WGS) entry which is preliminary data.</text>
</comment>
<dbReference type="InterPro" id="IPR057744">
    <property type="entry name" value="OTAase-like"/>
</dbReference>
<dbReference type="SUPFAM" id="SSF51556">
    <property type="entry name" value="Metallo-dependent hydrolases"/>
    <property type="match status" value="1"/>
</dbReference>
<accession>A0ABQ8FWD3</accession>
<feature type="domain" description="Amidohydrolase-related" evidence="1">
    <location>
        <begin position="72"/>
        <end position="422"/>
    </location>
</feature>
<dbReference type="InterPro" id="IPR006680">
    <property type="entry name" value="Amidohydro-rel"/>
</dbReference>
<protein>
    <submittedName>
        <fullName evidence="2">Amidohydrolase</fullName>
    </submittedName>
</protein>
<dbReference type="PANTHER" id="PTHR43135">
    <property type="entry name" value="ALPHA-D-RIBOSE 1-METHYLPHOSPHONATE 5-TRIPHOSPHATE DIPHOSPHATASE"/>
    <property type="match status" value="1"/>
</dbReference>
<dbReference type="CDD" id="cd01299">
    <property type="entry name" value="Met_dep_hydrolase_A"/>
    <property type="match status" value="1"/>
</dbReference>
<evidence type="ECO:0000313" key="3">
    <source>
        <dbReference type="Proteomes" id="UP000774617"/>
    </source>
</evidence>
<proteinExistence type="predicted"/>
<reference evidence="2 3" key="1">
    <citation type="journal article" date="2021" name="Nat. Commun.">
        <title>Genetic determinants of endophytism in the Arabidopsis root mycobiome.</title>
        <authorList>
            <person name="Mesny F."/>
            <person name="Miyauchi S."/>
            <person name="Thiergart T."/>
            <person name="Pickel B."/>
            <person name="Atanasova L."/>
            <person name="Karlsson M."/>
            <person name="Huettel B."/>
            <person name="Barry K.W."/>
            <person name="Haridas S."/>
            <person name="Chen C."/>
            <person name="Bauer D."/>
            <person name="Andreopoulos W."/>
            <person name="Pangilinan J."/>
            <person name="LaButti K."/>
            <person name="Riley R."/>
            <person name="Lipzen A."/>
            <person name="Clum A."/>
            <person name="Drula E."/>
            <person name="Henrissat B."/>
            <person name="Kohler A."/>
            <person name="Grigoriev I.V."/>
            <person name="Martin F.M."/>
            <person name="Hacquard S."/>
        </authorList>
    </citation>
    <scope>NUCLEOTIDE SEQUENCE [LARGE SCALE GENOMIC DNA]</scope>
    <source>
        <strain evidence="2 3">MPI-SDFR-AT-0080</strain>
    </source>
</reference>
<dbReference type="InterPro" id="IPR051781">
    <property type="entry name" value="Metallo-dep_Hydrolase"/>
</dbReference>
<dbReference type="Pfam" id="PF01979">
    <property type="entry name" value="Amidohydro_1"/>
    <property type="match status" value="1"/>
</dbReference>
<dbReference type="PANTHER" id="PTHR43135:SF3">
    <property type="entry name" value="ALPHA-D-RIBOSE 1-METHYLPHOSPHONATE 5-TRIPHOSPHATE DIPHOSPHATASE"/>
    <property type="match status" value="1"/>
</dbReference>
<evidence type="ECO:0000313" key="2">
    <source>
        <dbReference type="EMBL" id="KAH7030225.1"/>
    </source>
</evidence>
<dbReference type="Gene3D" id="2.30.40.10">
    <property type="entry name" value="Urease, subunit C, domain 1"/>
    <property type="match status" value="1"/>
</dbReference>
<keyword evidence="3" id="KW-1185">Reference proteome</keyword>
<dbReference type="Proteomes" id="UP000774617">
    <property type="component" value="Unassembled WGS sequence"/>
</dbReference>
<dbReference type="InterPro" id="IPR011059">
    <property type="entry name" value="Metal-dep_hydrolase_composite"/>
</dbReference>
<dbReference type="Gene3D" id="3.20.20.140">
    <property type="entry name" value="Metal-dependent hydrolases"/>
    <property type="match status" value="1"/>
</dbReference>
<dbReference type="SUPFAM" id="SSF51338">
    <property type="entry name" value="Composite domain of metallo-dependent hydrolases"/>
    <property type="match status" value="1"/>
</dbReference>
<gene>
    <name evidence="2" type="ORF">B0J12DRAFT_583592</name>
</gene>
<sequence length="443" mass="47281">MTSDTLIKPWKLPPQKTYILRNANLIDPVSGTVQANTTVHLSGGLITSVSTNTSSSAPSTATTTSVDLTGKYISPGLIDAHVHLSAVPGERDLAKCFGMDPTVSLTRQPFVCAQMLSRGFTAVRDCGGATLALKEAVRDNVFPGPRLFIAGRALSQTGGHADFRGPHDHTQCCGGHVTGLGVLCDGVAECVKAAREQLRTGADFLKIMCGGGVASPTDALENTQFLGEEVRAVADVARSYGTWVTAHAYTPRAIRHAVENGVEGIEHGNFIDEETAAYMAEKGVWLTPTLIAYDAMASPKYPGFLPPESEVKNQEVLAQGLRALEIAARAGVTMCYGSDLLGPLGAEQTKEFGLRAKVLSAKQVLQCATVNPARMLRQEKFLGQVKEGFAADLLVLNANPLEDIEVLDRPEKHLLAVIKDGRVYSSRWSQLEQDVTAAAAIIE</sequence>
<dbReference type="EMBL" id="JAGTJR010000045">
    <property type="protein sequence ID" value="KAH7030225.1"/>
    <property type="molecule type" value="Genomic_DNA"/>
</dbReference>
<name>A0ABQ8FWD3_9PEZI</name>